<dbReference type="InterPro" id="IPR010432">
    <property type="entry name" value="RDD"/>
</dbReference>
<sequence length="149" mass="15403">MTGAAPQAESTRNAGIVSRGVAAVIDLLVVLAVMGAAYLGLILATLAFSPRAFSFPAPSLVFSAFGLGAVAVLYLAGCWRVSGCTAGAVVMGLRVEGRTSPRLRVTLCLARALGCVLFPIGLAWVAVDGQRRSLQDIVIGSRVVYNRAP</sequence>
<keyword evidence="2" id="KW-1003">Cell membrane</keyword>
<evidence type="ECO:0000313" key="8">
    <source>
        <dbReference type="EMBL" id="MCV7226711.1"/>
    </source>
</evidence>
<organism evidence="8 9">
    <name type="scientific">Mycolicibacterium komossense</name>
    <dbReference type="NCBI Taxonomy" id="1779"/>
    <lineage>
        <taxon>Bacteria</taxon>
        <taxon>Bacillati</taxon>
        <taxon>Actinomycetota</taxon>
        <taxon>Actinomycetes</taxon>
        <taxon>Mycobacteriales</taxon>
        <taxon>Mycobacteriaceae</taxon>
        <taxon>Mycolicibacterium</taxon>
    </lineage>
</organism>
<evidence type="ECO:0000313" key="9">
    <source>
        <dbReference type="Proteomes" id="UP001526201"/>
    </source>
</evidence>
<feature type="transmembrane region" description="Helical" evidence="6">
    <location>
        <begin position="60"/>
        <end position="93"/>
    </location>
</feature>
<reference evidence="8 9" key="1">
    <citation type="journal article" date="2022" name="BMC Genomics">
        <title>Comparative genome analysis of mycobacteria focusing on tRNA and non-coding RNA.</title>
        <authorList>
            <person name="Behra P.R.K."/>
            <person name="Pettersson B.M.F."/>
            <person name="Ramesh M."/>
            <person name="Das S."/>
            <person name="Dasgupta S."/>
            <person name="Kirsebom L.A."/>
        </authorList>
    </citation>
    <scope>NUCLEOTIDE SEQUENCE [LARGE SCALE GENOMIC DNA]</scope>
    <source>
        <strain evidence="8 9">DSM 44078</strain>
    </source>
</reference>
<dbReference type="PANTHER" id="PTHR36115:SF6">
    <property type="entry name" value="PROLINE-RICH ANTIGEN HOMOLOG"/>
    <property type="match status" value="1"/>
</dbReference>
<keyword evidence="5 6" id="KW-0472">Membrane</keyword>
<dbReference type="PANTHER" id="PTHR36115">
    <property type="entry name" value="PROLINE-RICH ANTIGEN HOMOLOG-RELATED"/>
    <property type="match status" value="1"/>
</dbReference>
<gene>
    <name evidence="8" type="ORF">H7J73_11805</name>
</gene>
<comment type="caution">
    <text evidence="8">The sequence shown here is derived from an EMBL/GenBank/DDBJ whole genome shotgun (WGS) entry which is preliminary data.</text>
</comment>
<evidence type="ECO:0000256" key="4">
    <source>
        <dbReference type="ARBA" id="ARBA00022989"/>
    </source>
</evidence>
<evidence type="ECO:0000256" key="5">
    <source>
        <dbReference type="ARBA" id="ARBA00023136"/>
    </source>
</evidence>
<evidence type="ECO:0000256" key="3">
    <source>
        <dbReference type="ARBA" id="ARBA00022692"/>
    </source>
</evidence>
<comment type="subcellular location">
    <subcellularLocation>
        <location evidence="1">Cell membrane</location>
        <topology evidence="1">Multi-pass membrane protein</topology>
    </subcellularLocation>
</comment>
<feature type="transmembrane region" description="Helical" evidence="6">
    <location>
        <begin position="21"/>
        <end position="48"/>
    </location>
</feature>
<feature type="transmembrane region" description="Helical" evidence="6">
    <location>
        <begin position="105"/>
        <end position="127"/>
    </location>
</feature>
<proteinExistence type="predicted"/>
<evidence type="ECO:0000256" key="1">
    <source>
        <dbReference type="ARBA" id="ARBA00004651"/>
    </source>
</evidence>
<accession>A0ABT3CBT6</accession>
<evidence type="ECO:0000259" key="7">
    <source>
        <dbReference type="Pfam" id="PF06271"/>
    </source>
</evidence>
<dbReference type="Proteomes" id="UP001526201">
    <property type="component" value="Unassembled WGS sequence"/>
</dbReference>
<protein>
    <submittedName>
        <fullName evidence="8">RDD family protein</fullName>
    </submittedName>
</protein>
<name>A0ABT3CBT6_9MYCO</name>
<keyword evidence="3 6" id="KW-0812">Transmembrane</keyword>
<feature type="domain" description="RDD" evidence="7">
    <location>
        <begin position="14"/>
        <end position="139"/>
    </location>
</feature>
<dbReference type="InterPro" id="IPR051791">
    <property type="entry name" value="Pra-immunoreactive"/>
</dbReference>
<keyword evidence="4 6" id="KW-1133">Transmembrane helix</keyword>
<dbReference type="EMBL" id="JACKTY010000028">
    <property type="protein sequence ID" value="MCV7226711.1"/>
    <property type="molecule type" value="Genomic_DNA"/>
</dbReference>
<evidence type="ECO:0000256" key="2">
    <source>
        <dbReference type="ARBA" id="ARBA00022475"/>
    </source>
</evidence>
<keyword evidence="9" id="KW-1185">Reference proteome</keyword>
<evidence type="ECO:0000256" key="6">
    <source>
        <dbReference type="SAM" id="Phobius"/>
    </source>
</evidence>
<dbReference type="Pfam" id="PF06271">
    <property type="entry name" value="RDD"/>
    <property type="match status" value="1"/>
</dbReference>
<dbReference type="RefSeq" id="WP_264067584.1">
    <property type="nucleotide sequence ID" value="NZ_JACKTY010000028.1"/>
</dbReference>